<dbReference type="GO" id="GO:0018189">
    <property type="term" value="P:pyrroloquinoline quinone biosynthetic process"/>
    <property type="evidence" value="ECO:0007669"/>
    <property type="project" value="UniProtKB-UniRule"/>
</dbReference>
<evidence type="ECO:0000256" key="3">
    <source>
        <dbReference type="HAMAP-Rule" id="MF_00654"/>
    </source>
</evidence>
<dbReference type="NCBIfam" id="TIGR02111">
    <property type="entry name" value="PQQ_syn_pqqC"/>
    <property type="match status" value="1"/>
</dbReference>
<feature type="domain" description="Thiaminase-2/PQQC" evidence="4">
    <location>
        <begin position="17"/>
        <end position="225"/>
    </location>
</feature>
<keyword evidence="1 3" id="KW-0884">PQQ biosynthesis</keyword>
<name>A0A137SI27_9GAMM</name>
<keyword evidence="2 3" id="KW-0560">Oxidoreductase</keyword>
<evidence type="ECO:0000259" key="4">
    <source>
        <dbReference type="Pfam" id="PF03070"/>
    </source>
</evidence>
<sequence>MNAKANTAMNRQDFEQALRDKGAYYHIHHPYHRAMYSGRCTPEQIRGWVANRYYYQVRIPQKDAAIMSNCPDAGVRRLWLQRILDHDGHEGDVGGIEAWLTLAEAVGLSREEVIDERHVLPGVRFAVDAYFNFARRATWQEAACSSLTELFAPEIHQSRLDSWPQHYPWIEENGYRYFRKRLSEARRDVEHGLAITLDHFVTEAQQQRAFEILQFKLDILWSLLDALTMAYVHQTPPYHTVTDQPVWHRGL</sequence>
<dbReference type="HAMAP" id="MF_00654">
    <property type="entry name" value="PQQ_syn_PqqC"/>
    <property type="match status" value="1"/>
</dbReference>
<evidence type="ECO:0000256" key="1">
    <source>
        <dbReference type="ARBA" id="ARBA00022905"/>
    </source>
</evidence>
<gene>
    <name evidence="3" type="primary">pqqC</name>
    <name evidence="5" type="ORF">J122_118</name>
</gene>
<dbReference type="PANTHER" id="PTHR40279">
    <property type="entry name" value="PQQC-LIKE PROTEIN"/>
    <property type="match status" value="1"/>
</dbReference>
<keyword evidence="6" id="KW-1185">Reference proteome</keyword>
<accession>A0A137SI27</accession>
<dbReference type="InterPro" id="IPR039068">
    <property type="entry name" value="PqqC-like"/>
</dbReference>
<dbReference type="UniPathway" id="UPA00539"/>
<organism evidence="5 6">
    <name type="scientific">Marinobacter excellens LAMA 842</name>
    <dbReference type="NCBI Taxonomy" id="1306954"/>
    <lineage>
        <taxon>Bacteria</taxon>
        <taxon>Pseudomonadati</taxon>
        <taxon>Pseudomonadota</taxon>
        <taxon>Gammaproteobacteria</taxon>
        <taxon>Pseudomonadales</taxon>
        <taxon>Marinobacteraceae</taxon>
        <taxon>Marinobacter</taxon>
    </lineage>
</organism>
<dbReference type="RefSeq" id="WP_061330671.1">
    <property type="nucleotide sequence ID" value="NZ_LOCO01000001.1"/>
</dbReference>
<dbReference type="Proteomes" id="UP000070282">
    <property type="component" value="Unassembled WGS sequence"/>
</dbReference>
<evidence type="ECO:0000313" key="6">
    <source>
        <dbReference type="Proteomes" id="UP000070282"/>
    </source>
</evidence>
<comment type="pathway">
    <text evidence="3">Cofactor biosynthesis; pyrroloquinoline quinone biosynthesis.</text>
</comment>
<comment type="caution">
    <text evidence="5">The sequence shown here is derived from an EMBL/GenBank/DDBJ whole genome shotgun (WGS) entry which is preliminary data.</text>
</comment>
<dbReference type="GO" id="GO:0033732">
    <property type="term" value="F:pyrroloquinoline-quinone synthase activity"/>
    <property type="evidence" value="ECO:0007669"/>
    <property type="project" value="UniProtKB-EC"/>
</dbReference>
<proteinExistence type="inferred from homology"/>
<dbReference type="InterPro" id="IPR016084">
    <property type="entry name" value="Haem_Oase-like_multi-hlx"/>
</dbReference>
<comment type="similarity">
    <text evidence="3">Belongs to the PqqC family.</text>
</comment>
<dbReference type="InterPro" id="IPR011845">
    <property type="entry name" value="PqqC"/>
</dbReference>
<reference evidence="6" key="1">
    <citation type="submission" date="2015-12" db="EMBL/GenBank/DDBJ databases">
        <authorList>
            <person name="Lima A."/>
            <person name="Farahani Zayas N."/>
            <person name="Castro Da Silva M.A."/>
            <person name="Cabral A."/>
            <person name="Pessatti M.L."/>
        </authorList>
    </citation>
    <scope>NUCLEOTIDE SEQUENCE [LARGE SCALE GENOMIC DNA]</scope>
    <source>
        <strain evidence="6">LAMA 842</strain>
    </source>
</reference>
<dbReference type="EC" id="1.3.3.11" evidence="3"/>
<dbReference type="Pfam" id="PF03070">
    <property type="entry name" value="TENA_THI-4"/>
    <property type="match status" value="1"/>
</dbReference>
<dbReference type="PANTHER" id="PTHR40279:SF3">
    <property type="entry name" value="4-AMINOBENZOATE SYNTHASE"/>
    <property type="match status" value="1"/>
</dbReference>
<dbReference type="SUPFAM" id="SSF48613">
    <property type="entry name" value="Heme oxygenase-like"/>
    <property type="match status" value="1"/>
</dbReference>
<comment type="function">
    <text evidence="3">Ring cyclization and eight-electron oxidation of 3a-(2-amino-2-carboxyethyl)-4,5-dioxo-4,5,6,7,8,9-hexahydroquinoline-7,9-dicarboxylic-acid to PQQ.</text>
</comment>
<evidence type="ECO:0000313" key="5">
    <source>
        <dbReference type="EMBL" id="KXO12075.1"/>
    </source>
</evidence>
<dbReference type="CDD" id="cd19370">
    <property type="entry name" value="TenA_PqqC"/>
    <property type="match status" value="1"/>
</dbReference>
<dbReference type="Gene3D" id="1.20.910.10">
    <property type="entry name" value="Heme oxygenase-like"/>
    <property type="match status" value="1"/>
</dbReference>
<dbReference type="InterPro" id="IPR004305">
    <property type="entry name" value="Thiaminase-2/PQQC"/>
</dbReference>
<dbReference type="EMBL" id="LOCO01000001">
    <property type="protein sequence ID" value="KXO12075.1"/>
    <property type="molecule type" value="Genomic_DNA"/>
</dbReference>
<dbReference type="AlphaFoldDB" id="A0A137SI27"/>
<comment type="catalytic activity">
    <reaction evidence="3">
        <text>6-(2-amino-2-carboxyethyl)-7,8-dioxo-1,2,3,4,7,8-hexahydroquinoline-2,4-dicarboxylate + 3 O2 = pyrroloquinoline quinone + 2 H2O2 + 2 H2O + H(+)</text>
        <dbReference type="Rhea" id="RHEA:10692"/>
        <dbReference type="ChEBI" id="CHEBI:15377"/>
        <dbReference type="ChEBI" id="CHEBI:15378"/>
        <dbReference type="ChEBI" id="CHEBI:15379"/>
        <dbReference type="ChEBI" id="CHEBI:16240"/>
        <dbReference type="ChEBI" id="CHEBI:58442"/>
        <dbReference type="ChEBI" id="CHEBI:58778"/>
        <dbReference type="EC" id="1.3.3.11"/>
    </reaction>
</comment>
<evidence type="ECO:0000256" key="2">
    <source>
        <dbReference type="ARBA" id="ARBA00023002"/>
    </source>
</evidence>
<dbReference type="PATRIC" id="fig|1306954.6.peg.116"/>
<protein>
    <recommendedName>
        <fullName evidence="3">Pyrroloquinoline-quinone synthase</fullName>
        <ecNumber evidence="3">1.3.3.11</ecNumber>
    </recommendedName>
    <alternativeName>
        <fullName evidence="3">Coenzyme PQQ synthesis protein C</fullName>
    </alternativeName>
    <alternativeName>
        <fullName evidence="3">Pyrroloquinoline quinone biosynthesis protein C</fullName>
    </alternativeName>
</protein>